<keyword evidence="6" id="KW-0493">Microtubule</keyword>
<dbReference type="GeneID" id="36401983"/>
<keyword evidence="11" id="KW-0966">Cell projection</keyword>
<dbReference type="GO" id="GO:0005929">
    <property type="term" value="C:cilium"/>
    <property type="evidence" value="ECO:0007669"/>
    <property type="project" value="UniProtKB-SubCell"/>
</dbReference>
<keyword evidence="9" id="KW-0342">GTP-binding</keyword>
<dbReference type="InterPro" id="IPR000217">
    <property type="entry name" value="Tubulin"/>
</dbReference>
<reference evidence="16" key="1">
    <citation type="submission" date="2014-09" db="EMBL/GenBank/DDBJ databases">
        <authorList>
            <person name="Sharma Rahul"/>
            <person name="Thines Marco"/>
        </authorList>
    </citation>
    <scope>NUCLEOTIDE SEQUENCE [LARGE SCALE GENOMIC DNA]</scope>
</reference>
<dbReference type="PRINTS" id="PR01161">
    <property type="entry name" value="TUBULIN"/>
</dbReference>
<proteinExistence type="inferred from homology"/>
<feature type="domain" description="Tubulin/FtsZ GTPase" evidence="14">
    <location>
        <begin position="111"/>
        <end position="333"/>
    </location>
</feature>
<evidence type="ECO:0000256" key="9">
    <source>
        <dbReference type="ARBA" id="ARBA00023134"/>
    </source>
</evidence>
<keyword evidence="16" id="KW-1185">Reference proteome</keyword>
<dbReference type="SUPFAM" id="SSF52490">
    <property type="entry name" value="Tubulin nucleotide-binding domain-like"/>
    <property type="match status" value="1"/>
</dbReference>
<organism evidence="15 16">
    <name type="scientific">Plasmopara halstedii</name>
    <name type="common">Downy mildew of sunflower</name>
    <dbReference type="NCBI Taxonomy" id="4781"/>
    <lineage>
        <taxon>Eukaryota</taxon>
        <taxon>Sar</taxon>
        <taxon>Stramenopiles</taxon>
        <taxon>Oomycota</taxon>
        <taxon>Peronosporomycetes</taxon>
        <taxon>Peronosporales</taxon>
        <taxon>Peronosporaceae</taxon>
        <taxon>Plasmopara</taxon>
    </lineage>
</organism>
<accession>A0A0P1B4U3</accession>
<dbReference type="Gene3D" id="3.40.50.1440">
    <property type="entry name" value="Tubulin/FtsZ, GTPase domain"/>
    <property type="match status" value="1"/>
</dbReference>
<dbReference type="AlphaFoldDB" id="A0A0P1B4U3"/>
<evidence type="ECO:0000256" key="10">
    <source>
        <dbReference type="ARBA" id="ARBA00023242"/>
    </source>
</evidence>
<dbReference type="Pfam" id="PF00091">
    <property type="entry name" value="Tubulin"/>
    <property type="match status" value="1"/>
</dbReference>
<evidence type="ECO:0000256" key="11">
    <source>
        <dbReference type="ARBA" id="ARBA00023273"/>
    </source>
</evidence>
<evidence type="ECO:0000256" key="8">
    <source>
        <dbReference type="ARBA" id="ARBA00022794"/>
    </source>
</evidence>
<dbReference type="OMA" id="CITEGHK"/>
<evidence type="ECO:0000256" key="4">
    <source>
        <dbReference type="ARBA" id="ARBA00009636"/>
    </source>
</evidence>
<keyword evidence="8" id="KW-0970">Cilium biogenesis/degradation</keyword>
<dbReference type="GO" id="GO:0005525">
    <property type="term" value="F:GTP binding"/>
    <property type="evidence" value="ECO:0007669"/>
    <property type="project" value="UniProtKB-KW"/>
</dbReference>
<evidence type="ECO:0000256" key="12">
    <source>
        <dbReference type="ARBA" id="ARBA00030594"/>
    </source>
</evidence>
<dbReference type="Gene3D" id="1.10.287.600">
    <property type="entry name" value="Helix hairpin bin"/>
    <property type="match status" value="1"/>
</dbReference>
<dbReference type="InterPro" id="IPR036525">
    <property type="entry name" value="Tubulin/FtsZ_GTPase_sf"/>
</dbReference>
<dbReference type="GO" id="GO:0005634">
    <property type="term" value="C:nucleus"/>
    <property type="evidence" value="ECO:0007669"/>
    <property type="project" value="UniProtKB-SubCell"/>
</dbReference>
<evidence type="ECO:0000256" key="6">
    <source>
        <dbReference type="ARBA" id="ARBA00022701"/>
    </source>
</evidence>
<dbReference type="GO" id="GO:0005200">
    <property type="term" value="F:structural constituent of cytoskeleton"/>
    <property type="evidence" value="ECO:0007669"/>
    <property type="project" value="InterPro"/>
</dbReference>
<sequence length="557" mass="61877">MGRKCVQFCNAQAHIDQEKGRGIPRLLGIAKVDDLDTSSEDEMFNTLTSIMSVCIQLGQCGNQLGAAYWRLASASNSTHEESHIHNDFDKNRQRRRAPNTVAVNGSITLPRHLFHPSTGAARCILVDTEPKVVQSLCTSTTGDMFSFRPAFTHVEQAGRGNNWAMGYYGPNFKSPLSNLTSSSMDDKRDLTDAVMESLRREIESVDFYQGSIVMHSLCGGTGAGFGCRIMETMRDTYPKAYIVTASVAPSCTRGDTPLQNYNAILTLKTLQDVADAVIYKDNDDLLRTVNHWKTMIRDQAGNFNENKIISLEEANSIAAADLAGLLFPVTTEDASSVRPFDFGKLLHDVCPMSTAKMLDVRSGLWRDRVPSFGRQLTKRGSSASLFHAPVVTQARTLAYQRDRVVNFDMSLDLLKKLVQQTAGSFPRNSYSALASSTIIRGFYPSSSRTCQFSEELSRTIFKLFPSVPWLSTMPQATVSYSKPAPFSSLQAKVSATICINNGNFLASTTHLLEQAQRQFQAGAYMHWYKQYGMEDADFEIAFDKCASLIQEYKTLLR</sequence>
<protein>
    <recommendedName>
        <fullName evidence="5">Tubulin delta chain</fullName>
    </recommendedName>
    <alternativeName>
        <fullName evidence="12">Delta-tubulin</fullName>
    </alternativeName>
</protein>
<evidence type="ECO:0000256" key="13">
    <source>
        <dbReference type="ARBA" id="ARBA00046149"/>
    </source>
</evidence>
<dbReference type="Proteomes" id="UP000054928">
    <property type="component" value="Unassembled WGS sequence"/>
</dbReference>
<dbReference type="InterPro" id="IPR023123">
    <property type="entry name" value="Tubulin_C"/>
</dbReference>
<dbReference type="CDD" id="cd02189">
    <property type="entry name" value="delta_zeta_tubulin-like"/>
    <property type="match status" value="1"/>
</dbReference>
<dbReference type="PRINTS" id="PR01224">
    <property type="entry name" value="DELTATUBULIN"/>
</dbReference>
<evidence type="ECO:0000256" key="7">
    <source>
        <dbReference type="ARBA" id="ARBA00022741"/>
    </source>
</evidence>
<evidence type="ECO:0000256" key="1">
    <source>
        <dbReference type="ARBA" id="ARBA00004114"/>
    </source>
</evidence>
<comment type="subcellular location">
    <subcellularLocation>
        <location evidence="3">Cell projection</location>
        <location evidence="3">Cilium</location>
    </subcellularLocation>
    <subcellularLocation>
        <location evidence="1">Cytoplasm</location>
        <location evidence="1">Cytoskeleton</location>
        <location evidence="1">Microtubule organizing center</location>
        <location evidence="1">Centrosome</location>
        <location evidence="1">Centriole</location>
    </subcellularLocation>
    <subcellularLocation>
        <location evidence="2">Nucleus</location>
    </subcellularLocation>
</comment>
<dbReference type="OrthoDB" id="2588702at2759"/>
<comment type="function">
    <text evidence="13">Acts as a positive regulator of hedgehog signaling and regulates ciliary function.</text>
</comment>
<evidence type="ECO:0000313" key="16">
    <source>
        <dbReference type="Proteomes" id="UP000054928"/>
    </source>
</evidence>
<dbReference type="RefSeq" id="XP_024585518.1">
    <property type="nucleotide sequence ID" value="XM_024720306.1"/>
</dbReference>
<dbReference type="InterPro" id="IPR003008">
    <property type="entry name" value="Tubulin_FtsZ_GTPase"/>
</dbReference>
<evidence type="ECO:0000313" key="15">
    <source>
        <dbReference type="EMBL" id="CEG49149.1"/>
    </source>
</evidence>
<dbReference type="SMART" id="SM00864">
    <property type="entry name" value="Tubulin"/>
    <property type="match status" value="1"/>
</dbReference>
<name>A0A0P1B4U3_PLAHL</name>
<evidence type="ECO:0000256" key="5">
    <source>
        <dbReference type="ARBA" id="ARBA00014184"/>
    </source>
</evidence>
<dbReference type="InterPro" id="IPR008280">
    <property type="entry name" value="Tub_FtsZ_C"/>
</dbReference>
<evidence type="ECO:0000256" key="3">
    <source>
        <dbReference type="ARBA" id="ARBA00004138"/>
    </source>
</evidence>
<evidence type="ECO:0000256" key="2">
    <source>
        <dbReference type="ARBA" id="ARBA00004123"/>
    </source>
</evidence>
<dbReference type="PANTHER" id="PTHR11588">
    <property type="entry name" value="TUBULIN"/>
    <property type="match status" value="1"/>
</dbReference>
<dbReference type="GO" id="GO:0005814">
    <property type="term" value="C:centriole"/>
    <property type="evidence" value="ECO:0007669"/>
    <property type="project" value="UniProtKB-SubCell"/>
</dbReference>
<dbReference type="EMBL" id="CCYD01003042">
    <property type="protein sequence ID" value="CEG49149.1"/>
    <property type="molecule type" value="Genomic_DNA"/>
</dbReference>
<keyword evidence="10" id="KW-0539">Nucleus</keyword>
<dbReference type="GO" id="GO:0007017">
    <property type="term" value="P:microtubule-based process"/>
    <property type="evidence" value="ECO:0007669"/>
    <property type="project" value="InterPro"/>
</dbReference>
<dbReference type="GO" id="GO:0030030">
    <property type="term" value="P:cell projection organization"/>
    <property type="evidence" value="ECO:0007669"/>
    <property type="project" value="UniProtKB-KW"/>
</dbReference>
<comment type="similarity">
    <text evidence="4">Belongs to the tubulin family.</text>
</comment>
<dbReference type="GO" id="GO:0005874">
    <property type="term" value="C:microtubule"/>
    <property type="evidence" value="ECO:0007669"/>
    <property type="project" value="UniProtKB-KW"/>
</dbReference>
<dbReference type="InterPro" id="IPR002967">
    <property type="entry name" value="Delta_tubulin"/>
</dbReference>
<evidence type="ECO:0000259" key="14">
    <source>
        <dbReference type="SMART" id="SM00864"/>
    </source>
</evidence>
<dbReference type="SUPFAM" id="SSF55307">
    <property type="entry name" value="Tubulin C-terminal domain-like"/>
    <property type="match status" value="1"/>
</dbReference>
<keyword evidence="7" id="KW-0547">Nucleotide-binding</keyword>